<name>A0ACC6UE59_STRAO</name>
<organism evidence="1 2">
    <name type="scientific">Streptomyces albogriseolus</name>
    <dbReference type="NCBI Taxonomy" id="1887"/>
    <lineage>
        <taxon>Bacteria</taxon>
        <taxon>Bacillati</taxon>
        <taxon>Actinomycetota</taxon>
        <taxon>Actinomycetes</taxon>
        <taxon>Kitasatosporales</taxon>
        <taxon>Streptomycetaceae</taxon>
        <taxon>Streptomyces</taxon>
        <taxon>Streptomyces albogriseolus group</taxon>
    </lineage>
</organism>
<reference evidence="1" key="1">
    <citation type="submission" date="2024-07" db="EMBL/GenBank/DDBJ databases">
        <title>Genome sequencing of plant associated microbes to promote plant fitness in Sorghum bicolor and Oryza sativa.</title>
        <authorList>
            <person name="Coleman-Derr D."/>
        </authorList>
    </citation>
    <scope>NUCLEOTIDE SEQUENCE</scope>
    <source>
        <strain evidence="1">SAI-173</strain>
    </source>
</reference>
<comment type="caution">
    <text evidence="1">The sequence shown here is derived from an EMBL/GenBank/DDBJ whole genome shotgun (WGS) entry which is preliminary data.</text>
</comment>
<keyword evidence="2" id="KW-1185">Reference proteome</keyword>
<protein>
    <submittedName>
        <fullName evidence="1">Uncharacterized protein</fullName>
    </submittedName>
</protein>
<evidence type="ECO:0000313" key="2">
    <source>
        <dbReference type="Proteomes" id="UP001565447"/>
    </source>
</evidence>
<dbReference type="Proteomes" id="UP001565447">
    <property type="component" value="Unassembled WGS sequence"/>
</dbReference>
<dbReference type="EMBL" id="JBGCBD010000001">
    <property type="protein sequence ID" value="MEY9809760.1"/>
    <property type="molecule type" value="Genomic_DNA"/>
</dbReference>
<gene>
    <name evidence="1" type="ORF">RKD21_000017</name>
</gene>
<accession>A0ACC6UE59</accession>
<proteinExistence type="predicted"/>
<evidence type="ECO:0000313" key="1">
    <source>
        <dbReference type="EMBL" id="MEY9809760.1"/>
    </source>
</evidence>
<sequence length="158" mass="18504">MRQMRRYSGMSRDAEVIVLARWSDEVMEPLTRDDPERTWRGRFVPIAGQWGYTFGWALEFEKMRARKGLLKHLESLPWPHPPTVQVLLRDQDDDCFGLWMFHGDRLVEVTIPGTERFHAPAPPNEDFEPDPGMLLRTDQGHALPEQTPEAQRDTRPPW</sequence>